<keyword evidence="3 5" id="KW-1133">Transmembrane helix</keyword>
<feature type="transmembrane region" description="Helical" evidence="5">
    <location>
        <begin position="241"/>
        <end position="265"/>
    </location>
</feature>
<feature type="domain" description="ABC transmembrane type-2" evidence="6">
    <location>
        <begin position="37"/>
        <end position="263"/>
    </location>
</feature>
<accession>A0ABU5E5J7</accession>
<dbReference type="Proteomes" id="UP001279642">
    <property type="component" value="Unassembled WGS sequence"/>
</dbReference>
<keyword evidence="5" id="KW-1003">Cell membrane</keyword>
<comment type="caution">
    <text evidence="7">The sequence shown here is derived from an EMBL/GenBank/DDBJ whole genome shotgun (WGS) entry which is preliminary data.</text>
</comment>
<keyword evidence="4 5" id="KW-0472">Membrane</keyword>
<keyword evidence="5" id="KW-0813">Transport</keyword>
<evidence type="ECO:0000259" key="6">
    <source>
        <dbReference type="PROSITE" id="PS51012"/>
    </source>
</evidence>
<dbReference type="InterPro" id="IPR052902">
    <property type="entry name" value="ABC-2_transporter"/>
</dbReference>
<feature type="transmembrane region" description="Helical" evidence="5">
    <location>
        <begin position="118"/>
        <end position="146"/>
    </location>
</feature>
<keyword evidence="8" id="KW-1185">Reference proteome</keyword>
<comment type="subcellular location">
    <subcellularLocation>
        <location evidence="5">Cell inner membrane</location>
        <topology evidence="5">Multi-pass membrane protein</topology>
    </subcellularLocation>
    <subcellularLocation>
        <location evidence="1">Membrane</location>
        <topology evidence="1">Multi-pass membrane protein</topology>
    </subcellularLocation>
</comment>
<dbReference type="InterPro" id="IPR047817">
    <property type="entry name" value="ABC2_TM_bact-type"/>
</dbReference>
<dbReference type="Pfam" id="PF01061">
    <property type="entry name" value="ABC2_membrane"/>
    <property type="match status" value="1"/>
</dbReference>
<evidence type="ECO:0000313" key="7">
    <source>
        <dbReference type="EMBL" id="MDY0881414.1"/>
    </source>
</evidence>
<feature type="transmembrane region" description="Helical" evidence="5">
    <location>
        <begin position="187"/>
        <end position="205"/>
    </location>
</feature>
<dbReference type="InterPro" id="IPR013525">
    <property type="entry name" value="ABC2_TM"/>
</dbReference>
<protein>
    <recommendedName>
        <fullName evidence="5">Transport permease protein</fullName>
    </recommendedName>
</protein>
<comment type="similarity">
    <text evidence="5">Belongs to the ABC-2 integral membrane protein family.</text>
</comment>
<feature type="transmembrane region" description="Helical" evidence="5">
    <location>
        <begin position="66"/>
        <end position="85"/>
    </location>
</feature>
<organism evidence="7 8">
    <name type="scientific">Dongia soli</name>
    <dbReference type="NCBI Taxonomy" id="600628"/>
    <lineage>
        <taxon>Bacteria</taxon>
        <taxon>Pseudomonadati</taxon>
        <taxon>Pseudomonadota</taxon>
        <taxon>Alphaproteobacteria</taxon>
        <taxon>Rhodospirillales</taxon>
        <taxon>Dongiaceae</taxon>
        <taxon>Dongia</taxon>
    </lineage>
</organism>
<evidence type="ECO:0000256" key="2">
    <source>
        <dbReference type="ARBA" id="ARBA00022692"/>
    </source>
</evidence>
<name>A0ABU5E5J7_9PROT</name>
<evidence type="ECO:0000256" key="5">
    <source>
        <dbReference type="RuleBase" id="RU361157"/>
    </source>
</evidence>
<dbReference type="PROSITE" id="PS51012">
    <property type="entry name" value="ABC_TM2"/>
    <property type="match status" value="1"/>
</dbReference>
<proteinExistence type="inferred from homology"/>
<sequence>MTADRHMSATPRFRDSALSRIAAMVLRHFYVLRTSWPRLIEMAYWPTMQMIIWGFFSTFLYAHSSWLANAFGVLISAVMLWDVLFRSQLGFSLSFLEELWSRNLANLFCSPLRPIEHIAALIVMALVRALIGVLPAMLLAIPFYGYSIFSMGLPLGAFFFNLLIMGCGLGLIVSAMILRFGLAAENLAWFLVFMLAPISCVYYPVEVLPDWLRVISWSLPSTYVFEGMRGVLFDHVFRWDYFAASIGLNALLMSVGLGIYLYAFALARRRGLLLQVGE</sequence>
<reference evidence="7 8" key="1">
    <citation type="journal article" date="2016" name="Antonie Van Leeuwenhoek">
        <title>Dongia soli sp. nov., isolated from soil from Dokdo, Korea.</title>
        <authorList>
            <person name="Kim D.U."/>
            <person name="Lee H."/>
            <person name="Kim H."/>
            <person name="Kim S.G."/>
            <person name="Ka J.O."/>
        </authorList>
    </citation>
    <scope>NUCLEOTIDE SEQUENCE [LARGE SCALE GENOMIC DNA]</scope>
    <source>
        <strain evidence="7 8">D78</strain>
    </source>
</reference>
<gene>
    <name evidence="7" type="ORF">SMD27_01025</name>
</gene>
<evidence type="ECO:0000313" key="8">
    <source>
        <dbReference type="Proteomes" id="UP001279642"/>
    </source>
</evidence>
<feature type="transmembrane region" description="Helical" evidence="5">
    <location>
        <begin position="42"/>
        <end position="60"/>
    </location>
</feature>
<dbReference type="PANTHER" id="PTHR43027">
    <property type="entry name" value="DOXORUBICIN RESISTANCE ABC TRANSPORTER PERMEASE PROTEIN DRRC-RELATED"/>
    <property type="match status" value="1"/>
</dbReference>
<feature type="transmembrane region" description="Helical" evidence="5">
    <location>
        <begin position="158"/>
        <end position="180"/>
    </location>
</feature>
<dbReference type="EMBL" id="JAXCLW010000001">
    <property type="protein sequence ID" value="MDY0881414.1"/>
    <property type="molecule type" value="Genomic_DNA"/>
</dbReference>
<keyword evidence="2 5" id="KW-0812">Transmembrane</keyword>
<dbReference type="PANTHER" id="PTHR43027:SF1">
    <property type="entry name" value="DOXORUBICIN RESISTANCE ABC TRANSPORTER PERMEASE PROTEIN DRRC-RELATED"/>
    <property type="match status" value="1"/>
</dbReference>
<evidence type="ECO:0000256" key="3">
    <source>
        <dbReference type="ARBA" id="ARBA00022989"/>
    </source>
</evidence>
<dbReference type="RefSeq" id="WP_320506479.1">
    <property type="nucleotide sequence ID" value="NZ_JAXCLW010000001.1"/>
</dbReference>
<evidence type="ECO:0000256" key="1">
    <source>
        <dbReference type="ARBA" id="ARBA00004141"/>
    </source>
</evidence>
<evidence type="ECO:0000256" key="4">
    <source>
        <dbReference type="ARBA" id="ARBA00023136"/>
    </source>
</evidence>